<sequence length="286" mass="33177">MKYRIPEIAKKYTDYDMIQKHTELPEFPEYRTRLLFAFLNGQERIQESSELFTLVTSLVQLGLDTHDMVTVTNDLKEKKAARSRQLKVLAGDYFSSRFYHLLSQAGQIELIRTMSGAICEVNRLKMNLYMMMKQLKVSADDYFRQSVAIRSRLFLSFGSLMDEGAGKLWPEVLDRFIRCEVLIEELFKAEAMEHFRGSWGYWHIMHNGTKEERRALQSDEPDANKMRALVLKHNVQPQLFAMLESAVAAWHAVLGQIGQGKLADELRVCTDTFARMLNKPRAIEEI</sequence>
<comment type="caution">
    <text evidence="1">The sequence shown here is derived from an EMBL/GenBank/DDBJ whole genome shotgun (WGS) entry which is preliminary data.</text>
</comment>
<dbReference type="Pfam" id="PF07307">
    <property type="entry name" value="HEPPP_synt_1"/>
    <property type="match status" value="1"/>
</dbReference>
<proteinExistence type="predicted"/>
<dbReference type="RefSeq" id="WP_377472283.1">
    <property type="nucleotide sequence ID" value="NZ_JBHLWN010000077.1"/>
</dbReference>
<keyword evidence="2" id="KW-1185">Reference proteome</keyword>
<dbReference type="Proteomes" id="UP001589776">
    <property type="component" value="Unassembled WGS sequence"/>
</dbReference>
<evidence type="ECO:0000313" key="2">
    <source>
        <dbReference type="Proteomes" id="UP001589776"/>
    </source>
</evidence>
<gene>
    <name evidence="1" type="ORF">ACFFK0_20850</name>
</gene>
<organism evidence="1 2">
    <name type="scientific">Paenibacillus chartarius</name>
    <dbReference type="NCBI Taxonomy" id="747481"/>
    <lineage>
        <taxon>Bacteria</taxon>
        <taxon>Bacillati</taxon>
        <taxon>Bacillota</taxon>
        <taxon>Bacilli</taxon>
        <taxon>Bacillales</taxon>
        <taxon>Paenibacillaceae</taxon>
        <taxon>Paenibacillus</taxon>
    </lineage>
</organism>
<dbReference type="InterPro" id="IPR009920">
    <property type="entry name" value="HEPPP_synth_su1"/>
</dbReference>
<dbReference type="EMBL" id="JBHLWN010000077">
    <property type="protein sequence ID" value="MFC0214861.1"/>
    <property type="molecule type" value="Genomic_DNA"/>
</dbReference>
<reference evidence="1 2" key="1">
    <citation type="submission" date="2024-09" db="EMBL/GenBank/DDBJ databases">
        <authorList>
            <person name="Sun Q."/>
            <person name="Mori K."/>
        </authorList>
    </citation>
    <scope>NUCLEOTIDE SEQUENCE [LARGE SCALE GENOMIC DNA]</scope>
    <source>
        <strain evidence="1 2">CCM 7759</strain>
    </source>
</reference>
<protein>
    <submittedName>
        <fullName evidence="1">Heptaprenyl diphosphate synthase component 1</fullName>
    </submittedName>
</protein>
<dbReference type="Gene3D" id="1.20.120.1450">
    <property type="match status" value="1"/>
</dbReference>
<evidence type="ECO:0000313" key="1">
    <source>
        <dbReference type="EMBL" id="MFC0214861.1"/>
    </source>
</evidence>
<accession>A0ABV6DQC2</accession>
<name>A0ABV6DQC2_9BACL</name>